<accession>A0A5R8KEB2</accession>
<evidence type="ECO:0000256" key="1">
    <source>
        <dbReference type="ARBA" id="ARBA00022729"/>
    </source>
</evidence>
<dbReference type="InterPro" id="IPR011250">
    <property type="entry name" value="OMP/PagP_B-barrel"/>
</dbReference>
<dbReference type="OrthoDB" id="195562at2"/>
<name>A0A5R8KEB2_9BACT</name>
<dbReference type="EMBL" id="VAUV01000007">
    <property type="protein sequence ID" value="TLD70654.1"/>
    <property type="molecule type" value="Genomic_DNA"/>
</dbReference>
<dbReference type="SUPFAM" id="SSF56925">
    <property type="entry name" value="OMPA-like"/>
    <property type="match status" value="1"/>
</dbReference>
<dbReference type="AlphaFoldDB" id="A0A5R8KEB2"/>
<dbReference type="RefSeq" id="WP_138086126.1">
    <property type="nucleotide sequence ID" value="NZ_VAUV01000007.1"/>
</dbReference>
<feature type="signal peptide" evidence="3">
    <location>
        <begin position="1"/>
        <end position="20"/>
    </location>
</feature>
<feature type="chain" id="PRO_5024325022" description="Outer membrane protein beta-barrel domain-containing protein" evidence="3">
    <location>
        <begin position="21"/>
        <end position="238"/>
    </location>
</feature>
<proteinExistence type="predicted"/>
<evidence type="ECO:0000313" key="6">
    <source>
        <dbReference type="Proteomes" id="UP000306196"/>
    </source>
</evidence>
<evidence type="ECO:0000313" key="5">
    <source>
        <dbReference type="EMBL" id="TLD70654.1"/>
    </source>
</evidence>
<dbReference type="InterPro" id="IPR027385">
    <property type="entry name" value="Beta-barrel_OMP"/>
</dbReference>
<protein>
    <recommendedName>
        <fullName evidence="4">Outer membrane protein beta-barrel domain-containing protein</fullName>
    </recommendedName>
</protein>
<evidence type="ECO:0000256" key="2">
    <source>
        <dbReference type="SAM" id="MobiDB-lite"/>
    </source>
</evidence>
<evidence type="ECO:0000259" key="4">
    <source>
        <dbReference type="Pfam" id="PF13505"/>
    </source>
</evidence>
<feature type="region of interest" description="Disordered" evidence="2">
    <location>
        <begin position="29"/>
        <end position="54"/>
    </location>
</feature>
<organism evidence="5 6">
    <name type="scientific">Phragmitibacter flavus</name>
    <dbReference type="NCBI Taxonomy" id="2576071"/>
    <lineage>
        <taxon>Bacteria</taxon>
        <taxon>Pseudomonadati</taxon>
        <taxon>Verrucomicrobiota</taxon>
        <taxon>Verrucomicrobiia</taxon>
        <taxon>Verrucomicrobiales</taxon>
        <taxon>Verrucomicrobiaceae</taxon>
        <taxon>Phragmitibacter</taxon>
    </lineage>
</organism>
<sequence>MKKICLIAFLASSIVAGVQAQGYESQYPYDPYSPAPQPQPKGQQSYQTYGGSGDYGGDYSSQSTNSLLTYGYLSGHYTYNDLKDDDLEGGSGFGIDLSVELMKPLFLHFGLDRLTSETPDAKEIDVTSVTGAAGLYLPFASRFHMFGEVGVRYDFVNSDYEVVYTDDFAVFVRPGIRFAVTDKLELGASLLFNNTDNYNEFVVEIDAFYALFSWLDVHAGVDFSDDINSYQLGGRWRW</sequence>
<gene>
    <name evidence="5" type="ORF">FEM03_10070</name>
</gene>
<dbReference type="Pfam" id="PF13505">
    <property type="entry name" value="OMP_b-brl"/>
    <property type="match status" value="1"/>
</dbReference>
<keyword evidence="6" id="KW-1185">Reference proteome</keyword>
<comment type="caution">
    <text evidence="5">The sequence shown here is derived from an EMBL/GenBank/DDBJ whole genome shotgun (WGS) entry which is preliminary data.</text>
</comment>
<evidence type="ECO:0000256" key="3">
    <source>
        <dbReference type="SAM" id="SignalP"/>
    </source>
</evidence>
<dbReference type="Proteomes" id="UP000306196">
    <property type="component" value="Unassembled WGS sequence"/>
</dbReference>
<keyword evidence="1 3" id="KW-0732">Signal</keyword>
<feature type="domain" description="Outer membrane protein beta-barrel" evidence="4">
    <location>
        <begin position="66"/>
        <end position="199"/>
    </location>
</feature>
<reference evidence="5 6" key="1">
    <citation type="submission" date="2019-05" db="EMBL/GenBank/DDBJ databases">
        <title>Verrucobacter flavum gen. nov., sp. nov. a new member of the family Verrucomicrobiaceae.</title>
        <authorList>
            <person name="Szuroczki S."/>
            <person name="Abbaszade G."/>
            <person name="Szabo A."/>
            <person name="Felfoldi T."/>
            <person name="Schumann P."/>
            <person name="Boka K."/>
            <person name="Keki Z."/>
            <person name="Toumi M."/>
            <person name="Toth E."/>
        </authorList>
    </citation>
    <scope>NUCLEOTIDE SEQUENCE [LARGE SCALE GENOMIC DNA]</scope>
    <source>
        <strain evidence="5 6">MG-N-17</strain>
    </source>
</reference>